<sequence>MSFSHVSSRPANANYVQQGRCRLGYARNNRKILYGSGHETGTTAANERGCRCRETSSSHQTACWPAWAHGQDAALSVQFHGNNERLAGMCASPLVRTVECDTAVCPISTSLDKTAVRLACNYERERHFTENKTAVVIYACRDECCRECNSTTLEALYKGPGARVWSSAFY</sequence>
<protein>
    <submittedName>
        <fullName evidence="1">Uncharacterized protein</fullName>
    </submittedName>
</protein>
<dbReference type="AlphaFoldDB" id="A0A0F7VCC3"/>
<dbReference type="EMBL" id="LN714502">
    <property type="protein sequence ID" value="CEL78274.1"/>
    <property type="molecule type" value="Genomic_DNA"/>
</dbReference>
<accession>A0A0F7VCC3</accession>
<name>A0A0F7VCC3_TOXGV</name>
<gene>
    <name evidence="1" type="ORF">BN1205_006340</name>
</gene>
<reference evidence="1" key="1">
    <citation type="journal article" date="2015" name="PLoS ONE">
        <title>Comprehensive Evaluation of Toxoplasma gondii VEG and Neospora caninum LIV Genomes with Tachyzoite Stage Transcriptome and Proteome Defines Novel Transcript Features.</title>
        <authorList>
            <person name="Ramaprasad A."/>
            <person name="Mourier T."/>
            <person name="Naeem R."/>
            <person name="Malas T.B."/>
            <person name="Moussa E."/>
            <person name="Panigrahi A."/>
            <person name="Vermont S.J."/>
            <person name="Otto T.D."/>
            <person name="Wastling J."/>
            <person name="Pain A."/>
        </authorList>
    </citation>
    <scope>NUCLEOTIDE SEQUENCE</scope>
    <source>
        <strain evidence="1">VEG</strain>
    </source>
</reference>
<evidence type="ECO:0000313" key="1">
    <source>
        <dbReference type="EMBL" id="CEL78274.1"/>
    </source>
</evidence>
<proteinExistence type="predicted"/>
<organism evidence="1">
    <name type="scientific">Toxoplasma gondii (strain ATCC 50861 / VEG)</name>
    <dbReference type="NCBI Taxonomy" id="432359"/>
    <lineage>
        <taxon>Eukaryota</taxon>
        <taxon>Sar</taxon>
        <taxon>Alveolata</taxon>
        <taxon>Apicomplexa</taxon>
        <taxon>Conoidasida</taxon>
        <taxon>Coccidia</taxon>
        <taxon>Eucoccidiorida</taxon>
        <taxon>Eimeriorina</taxon>
        <taxon>Sarcocystidae</taxon>
        <taxon>Toxoplasma</taxon>
    </lineage>
</organism>